<evidence type="ECO:0000313" key="10">
    <source>
        <dbReference type="EMBL" id="KAK3237789.1"/>
    </source>
</evidence>
<keyword evidence="4 8" id="KW-0479">Metal-binding</keyword>
<comment type="pathway">
    <text evidence="1 8">Purine metabolism; guanine degradation; xanthine from guanine: step 1/1.</text>
</comment>
<comment type="catalytic activity">
    <reaction evidence="7 8">
        <text>guanine + H2O + H(+) = xanthine + NH4(+)</text>
        <dbReference type="Rhea" id="RHEA:14665"/>
        <dbReference type="ChEBI" id="CHEBI:15377"/>
        <dbReference type="ChEBI" id="CHEBI:15378"/>
        <dbReference type="ChEBI" id="CHEBI:16235"/>
        <dbReference type="ChEBI" id="CHEBI:17712"/>
        <dbReference type="ChEBI" id="CHEBI:28938"/>
        <dbReference type="EC" id="3.5.4.3"/>
    </reaction>
</comment>
<dbReference type="Gene3D" id="3.20.20.140">
    <property type="entry name" value="Metal-dependent hydrolases"/>
    <property type="match status" value="1"/>
</dbReference>
<keyword evidence="11" id="KW-1185">Reference proteome</keyword>
<comment type="cofactor">
    <cofactor evidence="8">
        <name>Zn(2+)</name>
        <dbReference type="ChEBI" id="CHEBI:29105"/>
    </cofactor>
    <text evidence="8">Binds 1 zinc ion per subunit.</text>
</comment>
<dbReference type="PANTHER" id="PTHR11271">
    <property type="entry name" value="GUANINE DEAMINASE"/>
    <property type="match status" value="1"/>
</dbReference>
<dbReference type="InterPro" id="IPR006680">
    <property type="entry name" value="Amidohydro-rel"/>
</dbReference>
<name>A0AAE0ERL9_9CHLO</name>
<feature type="domain" description="Amidohydrolase-related" evidence="9">
    <location>
        <begin position="96"/>
        <end position="423"/>
    </location>
</feature>
<comment type="function">
    <text evidence="8">Catalyzes the hydrolytic deamination of guanine, producing xanthine and ammonia.</text>
</comment>
<dbReference type="AlphaFoldDB" id="A0AAE0ERL9"/>
<evidence type="ECO:0000256" key="6">
    <source>
        <dbReference type="ARBA" id="ARBA00022833"/>
    </source>
</evidence>
<dbReference type="InterPro" id="IPR032466">
    <property type="entry name" value="Metal_Hydrolase"/>
</dbReference>
<dbReference type="InterPro" id="IPR014311">
    <property type="entry name" value="Guanine_deaminase"/>
</dbReference>
<reference evidence="10 11" key="1">
    <citation type="journal article" date="2015" name="Genome Biol. Evol.">
        <title>Comparative Genomics of a Bacterivorous Green Alga Reveals Evolutionary Causalities and Consequences of Phago-Mixotrophic Mode of Nutrition.</title>
        <authorList>
            <person name="Burns J.A."/>
            <person name="Paasch A."/>
            <person name="Narechania A."/>
            <person name="Kim E."/>
        </authorList>
    </citation>
    <scope>NUCLEOTIDE SEQUENCE [LARGE SCALE GENOMIC DNA]</scope>
    <source>
        <strain evidence="10 11">PLY_AMNH</strain>
    </source>
</reference>
<dbReference type="GO" id="GO:0008270">
    <property type="term" value="F:zinc ion binding"/>
    <property type="evidence" value="ECO:0007669"/>
    <property type="project" value="UniProtKB-UniRule"/>
</dbReference>
<dbReference type="GO" id="GO:0005829">
    <property type="term" value="C:cytosol"/>
    <property type="evidence" value="ECO:0007669"/>
    <property type="project" value="TreeGrafter"/>
</dbReference>
<dbReference type="Proteomes" id="UP001190700">
    <property type="component" value="Unassembled WGS sequence"/>
</dbReference>
<keyword evidence="5 8" id="KW-0378">Hydrolase</keyword>
<evidence type="ECO:0000256" key="5">
    <source>
        <dbReference type="ARBA" id="ARBA00022801"/>
    </source>
</evidence>
<dbReference type="Pfam" id="PF01979">
    <property type="entry name" value="Amidohydro_1"/>
    <property type="match status" value="1"/>
</dbReference>
<accession>A0AAE0ERL9</accession>
<keyword evidence="6 8" id="KW-0862">Zinc</keyword>
<dbReference type="EC" id="3.5.4.3" evidence="3 8"/>
<dbReference type="SUPFAM" id="SSF51556">
    <property type="entry name" value="Metallo-dependent hydrolases"/>
    <property type="match status" value="1"/>
</dbReference>
<dbReference type="FunFam" id="3.20.20.140:FF:000022">
    <property type="entry name" value="Guanine deaminase"/>
    <property type="match status" value="1"/>
</dbReference>
<evidence type="ECO:0000313" key="11">
    <source>
        <dbReference type="Proteomes" id="UP001190700"/>
    </source>
</evidence>
<evidence type="ECO:0000256" key="3">
    <source>
        <dbReference type="ARBA" id="ARBA00012781"/>
    </source>
</evidence>
<organism evidence="10 11">
    <name type="scientific">Cymbomonas tetramitiformis</name>
    <dbReference type="NCBI Taxonomy" id="36881"/>
    <lineage>
        <taxon>Eukaryota</taxon>
        <taxon>Viridiplantae</taxon>
        <taxon>Chlorophyta</taxon>
        <taxon>Pyramimonadophyceae</taxon>
        <taxon>Pyramimonadales</taxon>
        <taxon>Pyramimonadaceae</taxon>
        <taxon>Cymbomonas</taxon>
    </lineage>
</organism>
<evidence type="ECO:0000256" key="2">
    <source>
        <dbReference type="ARBA" id="ARBA00006745"/>
    </source>
</evidence>
<dbReference type="GO" id="GO:0008892">
    <property type="term" value="F:guanine deaminase activity"/>
    <property type="evidence" value="ECO:0007669"/>
    <property type="project" value="UniProtKB-UniRule"/>
</dbReference>
<evidence type="ECO:0000259" key="9">
    <source>
        <dbReference type="Pfam" id="PF01979"/>
    </source>
</evidence>
<evidence type="ECO:0000256" key="4">
    <source>
        <dbReference type="ARBA" id="ARBA00022723"/>
    </source>
</evidence>
<protein>
    <recommendedName>
        <fullName evidence="3 8">Guanine deaminase</fullName>
        <shortName evidence="8">Guanase</shortName>
        <ecNumber evidence="3 8">3.5.4.3</ecNumber>
    </recommendedName>
    <alternativeName>
        <fullName evidence="8">Guanine aminohydrolase</fullName>
    </alternativeName>
</protein>
<sequence length="423" mass="46879">MISLVAAAGFVVGAAYVKRRKQNSKHKGVWPLIFHGSFVLAPSFGEVIIKKDQLIILDELTGDISEIAEGGKLSEVLKQRGWKRSCVLHLKEGQLLVPGLIDTHCHAPQYQFTGTGTHIIELMQWLQHYTFPAERRLKDIEVARKVYTALINRLLSNGTTTALYFATIHEESCKLFADLAEDLGQRALIGKVAMDQHGGEDYEETTEVALASTESFVKYVLEKKCSRVLPVVTPRFIPTCSDACLKGLGEIAKKYDVHIQSHISESQDEMAFVDSLHPGKSDTEIYDKFGLLTAKTVMAHGCHLKRHERDVLRARGAAVSHCPHSNLFFGDANLNAKQCVFEKLKLGLGTDVAGGYSYSMFHSIRSAVTTGRNVRIDFLRGVKDDPAACDVPVDTEPLDYKEAFWIATQGGAEALDLQHRIGR</sequence>
<dbReference type="Gene3D" id="2.30.40.10">
    <property type="entry name" value="Urease, subunit C, domain 1"/>
    <property type="match status" value="1"/>
</dbReference>
<dbReference type="GO" id="GO:0006147">
    <property type="term" value="P:guanine catabolic process"/>
    <property type="evidence" value="ECO:0007669"/>
    <property type="project" value="UniProtKB-UniRule"/>
</dbReference>
<evidence type="ECO:0000256" key="7">
    <source>
        <dbReference type="ARBA" id="ARBA00051148"/>
    </source>
</evidence>
<comment type="caution">
    <text evidence="10">The sequence shown here is derived from an EMBL/GenBank/DDBJ whole genome shotgun (WGS) entry which is preliminary data.</text>
</comment>
<comment type="similarity">
    <text evidence="2 8">Belongs to the metallo-dependent hydrolases superfamily. ATZ/TRZ family.</text>
</comment>
<evidence type="ECO:0000256" key="1">
    <source>
        <dbReference type="ARBA" id="ARBA00004984"/>
    </source>
</evidence>
<gene>
    <name evidence="10" type="ORF">CYMTET_52159</name>
</gene>
<dbReference type="PANTHER" id="PTHR11271:SF6">
    <property type="entry name" value="GUANINE DEAMINASE"/>
    <property type="match status" value="1"/>
</dbReference>
<evidence type="ECO:0000256" key="8">
    <source>
        <dbReference type="RuleBase" id="RU366009"/>
    </source>
</evidence>
<dbReference type="InterPro" id="IPR011059">
    <property type="entry name" value="Metal-dep_hydrolase_composite"/>
</dbReference>
<dbReference type="NCBIfam" id="TIGR02967">
    <property type="entry name" value="guan_deamin"/>
    <property type="match status" value="1"/>
</dbReference>
<dbReference type="InterPro" id="IPR051607">
    <property type="entry name" value="Metallo-dep_hydrolases"/>
</dbReference>
<dbReference type="EMBL" id="LGRX02034447">
    <property type="protein sequence ID" value="KAK3237789.1"/>
    <property type="molecule type" value="Genomic_DNA"/>
</dbReference>
<proteinExistence type="inferred from homology"/>